<name>A0A2G9UAA1_TELCI</name>
<protein>
    <submittedName>
        <fullName evidence="3">Uncharacterized protein</fullName>
    </submittedName>
</protein>
<dbReference type="AlphaFoldDB" id="A0A2G9UAA1"/>
<feature type="compositionally biased region" description="Basic and acidic residues" evidence="2">
    <location>
        <begin position="306"/>
        <end position="322"/>
    </location>
</feature>
<feature type="region of interest" description="Disordered" evidence="2">
    <location>
        <begin position="334"/>
        <end position="358"/>
    </location>
</feature>
<dbReference type="OrthoDB" id="5852942at2759"/>
<feature type="compositionally biased region" description="Polar residues" evidence="2">
    <location>
        <begin position="349"/>
        <end position="358"/>
    </location>
</feature>
<dbReference type="GO" id="GO:0035869">
    <property type="term" value="C:ciliary transition zone"/>
    <property type="evidence" value="ECO:0007669"/>
    <property type="project" value="TreeGrafter"/>
</dbReference>
<dbReference type="PANTHER" id="PTHR14240">
    <property type="entry name" value="RETINITIS PIGMENTOSA GTPASE REGULATOR-INTERACTING PROTEIN"/>
    <property type="match status" value="1"/>
</dbReference>
<proteinExistence type="predicted"/>
<keyword evidence="4" id="KW-1185">Reference proteome</keyword>
<evidence type="ECO:0000256" key="1">
    <source>
        <dbReference type="SAM" id="Coils"/>
    </source>
</evidence>
<evidence type="ECO:0000313" key="4">
    <source>
        <dbReference type="Proteomes" id="UP000230423"/>
    </source>
</evidence>
<dbReference type="PANTHER" id="PTHR14240:SF1">
    <property type="entry name" value="PROTEIN FANTOM-RELATED"/>
    <property type="match status" value="1"/>
</dbReference>
<feature type="compositionally biased region" description="Basic and acidic residues" evidence="2">
    <location>
        <begin position="281"/>
        <end position="294"/>
    </location>
</feature>
<feature type="region of interest" description="Disordered" evidence="2">
    <location>
        <begin position="261"/>
        <end position="322"/>
    </location>
</feature>
<sequence>MVVRPPIETWSRVQLEENFHSAYQQLQTAQKKINEQEKKITVLNTRLRSSVMERKAKEDAYVVREKYEELQRENQVLALKLKTVKHQILTYTTPAARPITASAMTSTAAGMGVITRFRTPPARISESSLKDKAAYIRLNRLVREKNSEVAELQYEVERLNGLVVDLRAQLEQKSCAVRELEVEARNARERSDDSQYVGRIELLTKQLAVIHSENEVLKEANERLVKQSLSVEFDESAKEQIELRKQISVLEERIKDSEQKRLRAEHKLKAEKQKLKRAHKADKTQQRESAKSEESVDEFEMPPNKESSDTKRGKKSKNDDDILERLYRDVSAILESHDDRLEHGDTDGSGVSSENITK</sequence>
<dbReference type="Proteomes" id="UP000230423">
    <property type="component" value="Unassembled WGS sequence"/>
</dbReference>
<evidence type="ECO:0000313" key="3">
    <source>
        <dbReference type="EMBL" id="PIO67187.1"/>
    </source>
</evidence>
<gene>
    <name evidence="3" type="ORF">TELCIR_11076</name>
</gene>
<accession>A0A2G9UAA1</accession>
<keyword evidence="1" id="KW-0175">Coiled coil</keyword>
<feature type="compositionally biased region" description="Basic and acidic residues" evidence="2">
    <location>
        <begin position="261"/>
        <end position="273"/>
    </location>
</feature>
<reference evidence="3 4" key="1">
    <citation type="submission" date="2015-09" db="EMBL/GenBank/DDBJ databases">
        <title>Draft genome of the parasitic nematode Teladorsagia circumcincta isolate WARC Sus (inbred).</title>
        <authorList>
            <person name="Mitreva M."/>
        </authorList>
    </citation>
    <scope>NUCLEOTIDE SEQUENCE [LARGE SCALE GENOMIC DNA]</scope>
    <source>
        <strain evidence="3 4">S</strain>
    </source>
</reference>
<organism evidence="3 4">
    <name type="scientific">Teladorsagia circumcincta</name>
    <name type="common">Brown stomach worm</name>
    <name type="synonym">Ostertagia circumcincta</name>
    <dbReference type="NCBI Taxonomy" id="45464"/>
    <lineage>
        <taxon>Eukaryota</taxon>
        <taxon>Metazoa</taxon>
        <taxon>Ecdysozoa</taxon>
        <taxon>Nematoda</taxon>
        <taxon>Chromadorea</taxon>
        <taxon>Rhabditida</taxon>
        <taxon>Rhabditina</taxon>
        <taxon>Rhabditomorpha</taxon>
        <taxon>Strongyloidea</taxon>
        <taxon>Trichostrongylidae</taxon>
        <taxon>Teladorsagia</taxon>
    </lineage>
</organism>
<feature type="compositionally biased region" description="Basic and acidic residues" evidence="2">
    <location>
        <begin position="335"/>
        <end position="346"/>
    </location>
</feature>
<feature type="coiled-coil region" evidence="1">
    <location>
        <begin position="142"/>
        <end position="190"/>
    </location>
</feature>
<dbReference type="EMBL" id="KZ347761">
    <property type="protein sequence ID" value="PIO67187.1"/>
    <property type="molecule type" value="Genomic_DNA"/>
</dbReference>
<evidence type="ECO:0000256" key="2">
    <source>
        <dbReference type="SAM" id="MobiDB-lite"/>
    </source>
</evidence>
<dbReference type="InterPro" id="IPR031139">
    <property type="entry name" value="RPGRIP1_fam"/>
</dbReference>
<feature type="coiled-coil region" evidence="1">
    <location>
        <begin position="12"/>
        <end position="87"/>
    </location>
</feature>
<dbReference type="GO" id="GO:1905515">
    <property type="term" value="P:non-motile cilium assembly"/>
    <property type="evidence" value="ECO:0007669"/>
    <property type="project" value="TreeGrafter"/>
</dbReference>